<dbReference type="AlphaFoldDB" id="A0A8H3J6R0"/>
<proteinExistence type="predicted"/>
<evidence type="ECO:0000313" key="1">
    <source>
        <dbReference type="EMBL" id="CAF9941826.1"/>
    </source>
</evidence>
<reference evidence="1" key="1">
    <citation type="submission" date="2021-03" db="EMBL/GenBank/DDBJ databases">
        <authorList>
            <person name="Tagirdzhanova G."/>
        </authorList>
    </citation>
    <scope>NUCLEOTIDE SEQUENCE</scope>
</reference>
<organism evidence="1 2">
    <name type="scientific">Heterodermia speciosa</name>
    <dbReference type="NCBI Taxonomy" id="116794"/>
    <lineage>
        <taxon>Eukaryota</taxon>
        <taxon>Fungi</taxon>
        <taxon>Dikarya</taxon>
        <taxon>Ascomycota</taxon>
        <taxon>Pezizomycotina</taxon>
        <taxon>Lecanoromycetes</taxon>
        <taxon>OSLEUM clade</taxon>
        <taxon>Lecanoromycetidae</taxon>
        <taxon>Caliciales</taxon>
        <taxon>Physciaceae</taxon>
        <taxon>Heterodermia</taxon>
    </lineage>
</organism>
<feature type="non-terminal residue" evidence="1">
    <location>
        <position position="135"/>
    </location>
</feature>
<dbReference type="EMBL" id="CAJPDS010000244">
    <property type="protein sequence ID" value="CAF9941826.1"/>
    <property type="molecule type" value="Genomic_DNA"/>
</dbReference>
<evidence type="ECO:0000313" key="2">
    <source>
        <dbReference type="Proteomes" id="UP000664521"/>
    </source>
</evidence>
<name>A0A8H3J6R0_9LECA</name>
<gene>
    <name evidence="1" type="ORF">HETSPECPRED_004127</name>
</gene>
<protein>
    <submittedName>
        <fullName evidence="1">Uncharacterized protein</fullName>
    </submittedName>
</protein>
<sequence length="135" mass="15747">MIETAKRLVVLGDDVEKWIRILHKQFKIVIEFTETLFFIASQNDYDYDASFFYYSQSSSLSALQYEVNDSSHTESVDQQFEVVSNSHIEFISRQFNDDYEPQTQKHYDENTAINDSLFDDAVSNTNTKPFDSPSE</sequence>
<comment type="caution">
    <text evidence="1">The sequence shown here is derived from an EMBL/GenBank/DDBJ whole genome shotgun (WGS) entry which is preliminary data.</text>
</comment>
<dbReference type="Proteomes" id="UP000664521">
    <property type="component" value="Unassembled WGS sequence"/>
</dbReference>
<accession>A0A8H3J6R0</accession>
<keyword evidence="2" id="KW-1185">Reference proteome</keyword>